<dbReference type="RefSeq" id="XP_004832378.1">
    <property type="nucleotide sequence ID" value="XM_004832321.1"/>
</dbReference>
<dbReference type="GO" id="GO:0001671">
    <property type="term" value="F:ATPase activator activity"/>
    <property type="evidence" value="ECO:0007669"/>
    <property type="project" value="InterPro"/>
</dbReference>
<dbReference type="PROSITE" id="PS50076">
    <property type="entry name" value="DNAJ_2"/>
    <property type="match status" value="1"/>
</dbReference>
<dbReference type="Gene3D" id="1.20.1280.20">
    <property type="entry name" value="HscB, C-terminal domain"/>
    <property type="match status" value="1"/>
</dbReference>
<name>L1LC57_THEEQ</name>
<evidence type="ECO:0000313" key="4">
    <source>
        <dbReference type="EMBL" id="EKX72926.1"/>
    </source>
</evidence>
<dbReference type="InterPro" id="IPR004640">
    <property type="entry name" value="HscB"/>
</dbReference>
<protein>
    <recommendedName>
        <fullName evidence="3">J domain-containing protein</fullName>
    </recommendedName>
</protein>
<gene>
    <name evidence="4" type="ORF">BEWA_014850</name>
</gene>
<evidence type="ECO:0000313" key="5">
    <source>
        <dbReference type="Proteomes" id="UP000031512"/>
    </source>
</evidence>
<dbReference type="InterPro" id="IPR009073">
    <property type="entry name" value="HscB_oligo_C"/>
</dbReference>
<reference evidence="4 5" key="1">
    <citation type="journal article" date="2012" name="BMC Genomics">
        <title>Comparative genomic analysis and phylogenetic position of Theileria equi.</title>
        <authorList>
            <person name="Kappmeyer L.S."/>
            <person name="Thiagarajan M."/>
            <person name="Herndon D.R."/>
            <person name="Ramsay J.D."/>
            <person name="Caler E."/>
            <person name="Djikeng A."/>
            <person name="Gillespie J.J."/>
            <person name="Lau A.O."/>
            <person name="Roalson E.H."/>
            <person name="Silva J.C."/>
            <person name="Silva M.G."/>
            <person name="Suarez C.E."/>
            <person name="Ueti M.W."/>
            <person name="Nene V.M."/>
            <person name="Mealey R.H."/>
            <person name="Knowles D.P."/>
            <person name="Brayton K.A."/>
        </authorList>
    </citation>
    <scope>NUCLEOTIDE SEQUENCE [LARGE SCALE GENOMIC DNA]</scope>
    <source>
        <strain evidence="4 5">WA</strain>
    </source>
</reference>
<dbReference type="Gene3D" id="1.10.287.110">
    <property type="entry name" value="DnaJ domain"/>
    <property type="match status" value="1"/>
</dbReference>
<dbReference type="GO" id="GO:0051087">
    <property type="term" value="F:protein-folding chaperone binding"/>
    <property type="evidence" value="ECO:0007669"/>
    <property type="project" value="InterPro"/>
</dbReference>
<dbReference type="Pfam" id="PF07743">
    <property type="entry name" value="HSCB_C"/>
    <property type="match status" value="1"/>
</dbReference>
<organism evidence="4 5">
    <name type="scientific">Theileria equi strain WA</name>
    <dbReference type="NCBI Taxonomy" id="1537102"/>
    <lineage>
        <taxon>Eukaryota</taxon>
        <taxon>Sar</taxon>
        <taxon>Alveolata</taxon>
        <taxon>Apicomplexa</taxon>
        <taxon>Aconoidasida</taxon>
        <taxon>Piroplasmida</taxon>
        <taxon>Theileriidae</taxon>
        <taxon>Theileria</taxon>
    </lineage>
</organism>
<evidence type="ECO:0000256" key="1">
    <source>
        <dbReference type="ARBA" id="ARBA00010476"/>
    </source>
</evidence>
<dbReference type="InterPro" id="IPR036386">
    <property type="entry name" value="HscB_C_sf"/>
</dbReference>
<evidence type="ECO:0000259" key="3">
    <source>
        <dbReference type="PROSITE" id="PS50076"/>
    </source>
</evidence>
<sequence>MFNLYPLRLLATTQCQSVFRGLKCTFCTLQCSKCKNGIEKQDILEFFCKVRFIYHLLITKIAQKCSWPVESTAVDKFNLYELFNIEPLYDVDKNQISKLYKQYQFILHPDRHGDRTQEELEIINSNSSIVSRYYKTILDDKERARRLFCMKYGDELFQREINKSDTDQLNYIIQVHEDIDELSSEDQLLAFKEEFKGKIEDVIANINKSFLENDPRSVLTYYRTLSFYRQVYDKLSQMSF</sequence>
<dbReference type="VEuPathDB" id="PiroplasmaDB:BEWA_014850"/>
<dbReference type="GeneID" id="15804561"/>
<comment type="caution">
    <text evidence="4">The sequence shown here is derived from an EMBL/GenBank/DDBJ whole genome shotgun (WGS) entry which is preliminary data.</text>
</comment>
<accession>L1LC57</accession>
<dbReference type="KEGG" id="beq:BEWA_014850"/>
<dbReference type="AlphaFoldDB" id="L1LC57"/>
<dbReference type="GO" id="GO:0051259">
    <property type="term" value="P:protein complex oligomerization"/>
    <property type="evidence" value="ECO:0007669"/>
    <property type="project" value="InterPro"/>
</dbReference>
<dbReference type="GO" id="GO:0044571">
    <property type="term" value="P:[2Fe-2S] cluster assembly"/>
    <property type="evidence" value="ECO:0007669"/>
    <property type="project" value="InterPro"/>
</dbReference>
<evidence type="ECO:0000256" key="2">
    <source>
        <dbReference type="ARBA" id="ARBA00023186"/>
    </source>
</evidence>
<dbReference type="eggNOG" id="ENOG502QYCD">
    <property type="taxonomic scope" value="Eukaryota"/>
</dbReference>
<dbReference type="InterPro" id="IPR001623">
    <property type="entry name" value="DnaJ_domain"/>
</dbReference>
<dbReference type="EMBL" id="ACOU01000004">
    <property type="protein sequence ID" value="EKX72926.1"/>
    <property type="molecule type" value="Genomic_DNA"/>
</dbReference>
<keyword evidence="2" id="KW-0143">Chaperone</keyword>
<dbReference type="PANTHER" id="PTHR14021:SF15">
    <property type="entry name" value="IRON-SULFUR CLUSTER CO-CHAPERONE PROTEIN HSCB"/>
    <property type="match status" value="1"/>
</dbReference>
<dbReference type="Proteomes" id="UP000031512">
    <property type="component" value="Unassembled WGS sequence"/>
</dbReference>
<dbReference type="SUPFAM" id="SSF47144">
    <property type="entry name" value="HSC20 (HSCB), C-terminal oligomerisation domain"/>
    <property type="match status" value="1"/>
</dbReference>
<proteinExistence type="inferred from homology"/>
<dbReference type="PANTHER" id="PTHR14021">
    <property type="entry name" value="IRON-SULFUR CLUSTER CO-CHAPERONE PROTEIN HSCB"/>
    <property type="match status" value="1"/>
</dbReference>
<keyword evidence="5" id="KW-1185">Reference proteome</keyword>
<dbReference type="InterPro" id="IPR036869">
    <property type="entry name" value="J_dom_sf"/>
</dbReference>
<comment type="similarity">
    <text evidence="1">Belongs to the HscB family.</text>
</comment>
<feature type="domain" description="J" evidence="3">
    <location>
        <begin position="78"/>
        <end position="153"/>
    </location>
</feature>
<dbReference type="OrthoDB" id="361934at2759"/>
<dbReference type="SUPFAM" id="SSF46565">
    <property type="entry name" value="Chaperone J-domain"/>
    <property type="match status" value="1"/>
</dbReference>
<dbReference type="GO" id="GO:0005739">
    <property type="term" value="C:mitochondrion"/>
    <property type="evidence" value="ECO:0007669"/>
    <property type="project" value="TreeGrafter"/>
</dbReference>
<dbReference type="STRING" id="1537102.L1LC57"/>